<evidence type="ECO:0000256" key="1">
    <source>
        <dbReference type="ARBA" id="ARBA00022448"/>
    </source>
</evidence>
<dbReference type="InterPro" id="IPR050093">
    <property type="entry name" value="ABC_SmlMolc_Importer"/>
</dbReference>
<dbReference type="GO" id="GO:0043190">
    <property type="term" value="C:ATP-binding cassette (ABC) transporter complex"/>
    <property type="evidence" value="ECO:0007669"/>
    <property type="project" value="InterPro"/>
</dbReference>
<dbReference type="GO" id="GO:0022857">
    <property type="term" value="F:transmembrane transporter activity"/>
    <property type="evidence" value="ECO:0007669"/>
    <property type="project" value="InterPro"/>
</dbReference>
<keyword evidence="3" id="KW-0547">Nucleotide-binding</keyword>
<dbReference type="GO" id="GO:0015697">
    <property type="term" value="P:quaternary ammonium group transport"/>
    <property type="evidence" value="ECO:0007669"/>
    <property type="project" value="UniProtKB-ARBA"/>
</dbReference>
<feature type="domain" description="ABC transporter" evidence="5">
    <location>
        <begin position="3"/>
        <end position="233"/>
    </location>
</feature>
<dbReference type="InterPro" id="IPR008995">
    <property type="entry name" value="Mo/tungstate-bd_C_term_dom"/>
</dbReference>
<name>A0A7T4B8M1_9BURK</name>
<dbReference type="Gene3D" id="3.40.50.300">
    <property type="entry name" value="P-loop containing nucleotide triphosphate hydrolases"/>
    <property type="match status" value="1"/>
</dbReference>
<sequence length="354" mass="38262">MQVSFESIAQSYGAQLLFDCLNLVIPSGSFFTLLGPSGCGKTTLLRMLGGFVRPDAGRIRFGGEDVTGVPVHRRGVGMVFQDYALFPDRSILANVTYGLAARGVARAEAEERGRAMLRRVGLDAFADRAPAALSGGQRQRVAMARALVIQPRLLLLDEPLSALDVKLRVELRGMIRDLQSEAGITTVFVTHDQEEALALSDHIAVMDRGSIVQIGTPREIYMQPHTVFTADFVGSANLLAIDGELPATPNGLRRLATPAGVILTDCKAPLTAGARLAVRSEELRFADAGRAQEGHLRGVIEHVEFRGSITGYRVRTDAGVIRVDVRTSQPDQARAQGDAVVLALPWNARVVREM</sequence>
<evidence type="ECO:0000313" key="7">
    <source>
        <dbReference type="Proteomes" id="UP000595231"/>
    </source>
</evidence>
<dbReference type="EMBL" id="CP065997">
    <property type="protein sequence ID" value="QQB37695.1"/>
    <property type="molecule type" value="Genomic_DNA"/>
</dbReference>
<dbReference type="SMART" id="SM00382">
    <property type="entry name" value="AAA"/>
    <property type="match status" value="1"/>
</dbReference>
<dbReference type="RefSeq" id="WP_198487155.1">
    <property type="nucleotide sequence ID" value="NZ_CP065997.1"/>
</dbReference>
<dbReference type="SUPFAM" id="SSF50331">
    <property type="entry name" value="MOP-like"/>
    <property type="match status" value="1"/>
</dbReference>
<dbReference type="PANTHER" id="PTHR42781">
    <property type="entry name" value="SPERMIDINE/PUTRESCINE IMPORT ATP-BINDING PROTEIN POTA"/>
    <property type="match status" value="1"/>
</dbReference>
<dbReference type="Pfam" id="PF08402">
    <property type="entry name" value="TOBE_2"/>
    <property type="match status" value="1"/>
</dbReference>
<accession>A0A7T4B8M1</accession>
<proteinExistence type="predicted"/>
<keyword evidence="2" id="KW-1003">Cell membrane</keyword>
<dbReference type="PROSITE" id="PS50893">
    <property type="entry name" value="ABC_TRANSPORTER_2"/>
    <property type="match status" value="1"/>
</dbReference>
<keyword evidence="1" id="KW-0813">Transport</keyword>
<dbReference type="InterPro" id="IPR003439">
    <property type="entry name" value="ABC_transporter-like_ATP-bd"/>
</dbReference>
<keyword evidence="4 6" id="KW-0067">ATP-binding</keyword>
<dbReference type="Proteomes" id="UP000595231">
    <property type="component" value="Chromosome"/>
</dbReference>
<dbReference type="SUPFAM" id="SSF52540">
    <property type="entry name" value="P-loop containing nucleoside triphosphate hydrolases"/>
    <property type="match status" value="1"/>
</dbReference>
<keyword evidence="2" id="KW-0472">Membrane</keyword>
<evidence type="ECO:0000256" key="2">
    <source>
        <dbReference type="ARBA" id="ARBA00022475"/>
    </source>
</evidence>
<dbReference type="AlphaFoldDB" id="A0A7T4B8M1"/>
<dbReference type="InterPro" id="IPR003593">
    <property type="entry name" value="AAA+_ATPase"/>
</dbReference>
<dbReference type="GO" id="GO:0016887">
    <property type="term" value="F:ATP hydrolysis activity"/>
    <property type="evidence" value="ECO:0007669"/>
    <property type="project" value="InterPro"/>
</dbReference>
<evidence type="ECO:0000259" key="5">
    <source>
        <dbReference type="PROSITE" id="PS50893"/>
    </source>
</evidence>
<reference evidence="6 7" key="1">
    <citation type="submission" date="2020-12" db="EMBL/GenBank/DDBJ databases">
        <title>FDA dAtabase for Regulatory Grade micrObial Sequences (FDA-ARGOS): Supporting development and validation of Infectious Disease Dx tests.</title>
        <authorList>
            <person name="Sproer C."/>
            <person name="Gronow S."/>
            <person name="Severitt S."/>
            <person name="Schroder I."/>
            <person name="Tallon L."/>
            <person name="Sadzewicz L."/>
            <person name="Zhao X."/>
            <person name="Boylan J."/>
            <person name="Ott S."/>
            <person name="Bowen H."/>
            <person name="Vavikolanu K."/>
            <person name="Mehta A."/>
            <person name="Aluvathingal J."/>
            <person name="Nadendla S."/>
            <person name="Lowell S."/>
            <person name="Myers T."/>
            <person name="Yan Y."/>
            <person name="Sichtig H."/>
        </authorList>
    </citation>
    <scope>NUCLEOTIDE SEQUENCE [LARGE SCALE GENOMIC DNA]</scope>
    <source>
        <strain evidence="6 7">FDAARGOS_1050</strain>
    </source>
</reference>
<dbReference type="PANTHER" id="PTHR42781:SF4">
    <property type="entry name" value="SPERMIDINE_PUTRESCINE IMPORT ATP-BINDING PROTEIN POTA"/>
    <property type="match status" value="1"/>
</dbReference>
<dbReference type="InterPro" id="IPR017871">
    <property type="entry name" value="ABC_transporter-like_CS"/>
</dbReference>
<dbReference type="FunFam" id="3.40.50.300:FF:000425">
    <property type="entry name" value="Probable ABC transporter, ATP-binding subunit"/>
    <property type="match status" value="1"/>
</dbReference>
<dbReference type="InterPro" id="IPR027417">
    <property type="entry name" value="P-loop_NTPase"/>
</dbReference>
<gene>
    <name evidence="6" type="ORF">I6I07_14410</name>
</gene>
<dbReference type="InterPro" id="IPR013611">
    <property type="entry name" value="Transp-assoc_OB_typ2"/>
</dbReference>
<dbReference type="GO" id="GO:0005524">
    <property type="term" value="F:ATP binding"/>
    <property type="evidence" value="ECO:0007669"/>
    <property type="project" value="UniProtKB-KW"/>
</dbReference>
<protein>
    <submittedName>
        <fullName evidence="6">ABC transporter ATP-binding protein</fullName>
    </submittedName>
</protein>
<evidence type="ECO:0000256" key="4">
    <source>
        <dbReference type="ARBA" id="ARBA00022840"/>
    </source>
</evidence>
<dbReference type="PROSITE" id="PS00211">
    <property type="entry name" value="ABC_TRANSPORTER_1"/>
    <property type="match status" value="1"/>
</dbReference>
<dbReference type="Pfam" id="PF00005">
    <property type="entry name" value="ABC_tran"/>
    <property type="match status" value="1"/>
</dbReference>
<evidence type="ECO:0000313" key="6">
    <source>
        <dbReference type="EMBL" id="QQB37695.1"/>
    </source>
</evidence>
<organism evidence="6 7">
    <name type="scientific">Achromobacter deleyi</name>
    <dbReference type="NCBI Taxonomy" id="1353891"/>
    <lineage>
        <taxon>Bacteria</taxon>
        <taxon>Pseudomonadati</taxon>
        <taxon>Pseudomonadota</taxon>
        <taxon>Betaproteobacteria</taxon>
        <taxon>Burkholderiales</taxon>
        <taxon>Alcaligenaceae</taxon>
        <taxon>Achromobacter</taxon>
    </lineage>
</organism>
<evidence type="ECO:0000256" key="3">
    <source>
        <dbReference type="ARBA" id="ARBA00022741"/>
    </source>
</evidence>